<comment type="caution">
    <text evidence="1">The sequence shown here is derived from an EMBL/GenBank/DDBJ whole genome shotgun (WGS) entry which is preliminary data.</text>
</comment>
<reference evidence="1" key="1">
    <citation type="submission" date="2023-03" db="EMBL/GenBank/DDBJ databases">
        <title>Massive genome expansion in bonnet fungi (Mycena s.s.) driven by repeated elements and novel gene families across ecological guilds.</title>
        <authorList>
            <consortium name="Lawrence Berkeley National Laboratory"/>
            <person name="Harder C.B."/>
            <person name="Miyauchi S."/>
            <person name="Viragh M."/>
            <person name="Kuo A."/>
            <person name="Thoen E."/>
            <person name="Andreopoulos B."/>
            <person name="Lu D."/>
            <person name="Skrede I."/>
            <person name="Drula E."/>
            <person name="Henrissat B."/>
            <person name="Morin E."/>
            <person name="Kohler A."/>
            <person name="Barry K."/>
            <person name="LaButti K."/>
            <person name="Morin E."/>
            <person name="Salamov A."/>
            <person name="Lipzen A."/>
            <person name="Mereny Z."/>
            <person name="Hegedus B."/>
            <person name="Baldrian P."/>
            <person name="Stursova M."/>
            <person name="Weitz H."/>
            <person name="Taylor A."/>
            <person name="Grigoriev I.V."/>
            <person name="Nagy L.G."/>
            <person name="Martin F."/>
            <person name="Kauserud H."/>
        </authorList>
    </citation>
    <scope>NUCLEOTIDE SEQUENCE</scope>
    <source>
        <strain evidence="1">CBHHK188m</strain>
    </source>
</reference>
<gene>
    <name evidence="1" type="ORF">DFH07DRAFT_784422</name>
</gene>
<dbReference type="EMBL" id="JARJLG010000280">
    <property type="protein sequence ID" value="KAJ7720379.1"/>
    <property type="molecule type" value="Genomic_DNA"/>
</dbReference>
<evidence type="ECO:0000313" key="2">
    <source>
        <dbReference type="Proteomes" id="UP001215280"/>
    </source>
</evidence>
<dbReference type="AlphaFoldDB" id="A0AAD7MJN7"/>
<keyword evidence="2" id="KW-1185">Reference proteome</keyword>
<proteinExistence type="predicted"/>
<name>A0AAD7MJN7_9AGAR</name>
<sequence length="236" mass="27051">MLTVIAQAEFLIRRLHAEIAARQKCSCWRQGFPTGNRYNNDTPSDVDSSDSSMANDLRHLEISRKFDRMAIGDDNPKFIGKSSSVNLLQAAIDLKADVHHNGNGDDHGTEDDEGPSVWTFRCLQFWSFKADFCADIRPSQWDTTASRTVAYSFPPPDLTAHLINLYFEHKNSCIPLLHRPTFEHHVEKGLHHEDDGFALVLLLVRRGLVNYLNLKIWDCIRTTDYELLTRRFLYGC</sequence>
<dbReference type="CDD" id="cd12148">
    <property type="entry name" value="fungal_TF_MHR"/>
    <property type="match status" value="1"/>
</dbReference>
<accession>A0AAD7MJN7</accession>
<organism evidence="1 2">
    <name type="scientific">Mycena maculata</name>
    <dbReference type="NCBI Taxonomy" id="230809"/>
    <lineage>
        <taxon>Eukaryota</taxon>
        <taxon>Fungi</taxon>
        <taxon>Dikarya</taxon>
        <taxon>Basidiomycota</taxon>
        <taxon>Agaricomycotina</taxon>
        <taxon>Agaricomycetes</taxon>
        <taxon>Agaricomycetidae</taxon>
        <taxon>Agaricales</taxon>
        <taxon>Marasmiineae</taxon>
        <taxon>Mycenaceae</taxon>
        <taxon>Mycena</taxon>
    </lineage>
</organism>
<protein>
    <submittedName>
        <fullName evidence="1">Uncharacterized protein</fullName>
    </submittedName>
</protein>
<dbReference type="Proteomes" id="UP001215280">
    <property type="component" value="Unassembled WGS sequence"/>
</dbReference>
<evidence type="ECO:0000313" key="1">
    <source>
        <dbReference type="EMBL" id="KAJ7720379.1"/>
    </source>
</evidence>